<dbReference type="InterPro" id="IPR002109">
    <property type="entry name" value="Glutaredoxin"/>
</dbReference>
<keyword evidence="4" id="KW-0249">Electron transport</keyword>
<sequence length="87" mass="9760">MYVEIFGRMTCPYCVKAKQLAEKMKAELPDFDFEFIDMEVKGISKADLEPRVGKPVATVPQVFLDNEHIGGYSDFAPVVQAKFGITL</sequence>
<proteinExistence type="inferred from homology"/>
<keyword evidence="5" id="KW-1015">Disulfide bond</keyword>
<accession>A0A3N4VCM1</accession>
<protein>
    <submittedName>
        <fullName evidence="8">Glutaredoxin 1</fullName>
    </submittedName>
</protein>
<dbReference type="InterPro" id="IPR011902">
    <property type="entry name" value="GRXA"/>
</dbReference>
<keyword evidence="3" id="KW-0813">Transport</keyword>
<dbReference type="PRINTS" id="PR00160">
    <property type="entry name" value="GLUTAREDOXIN"/>
</dbReference>
<dbReference type="RefSeq" id="WP_124211812.1">
    <property type="nucleotide sequence ID" value="NZ_CP016615.1"/>
</dbReference>
<evidence type="ECO:0000313" key="9">
    <source>
        <dbReference type="Proteomes" id="UP000281691"/>
    </source>
</evidence>
<dbReference type="GO" id="GO:0009055">
    <property type="term" value="F:electron transfer activity"/>
    <property type="evidence" value="ECO:0007669"/>
    <property type="project" value="InterPro"/>
</dbReference>
<dbReference type="InterPro" id="IPR014025">
    <property type="entry name" value="Glutaredoxin_subgr"/>
</dbReference>
<organism evidence="8 9">
    <name type="scientific">Vespertiliibacter pulmonis</name>
    <dbReference type="NCBI Taxonomy" id="1443036"/>
    <lineage>
        <taxon>Bacteria</taxon>
        <taxon>Pseudomonadati</taxon>
        <taxon>Pseudomonadota</taxon>
        <taxon>Gammaproteobacteria</taxon>
        <taxon>Pasteurellales</taxon>
        <taxon>Pasteurellaceae</taxon>
        <taxon>Vespertiliibacter</taxon>
    </lineage>
</organism>
<evidence type="ECO:0000256" key="5">
    <source>
        <dbReference type="ARBA" id="ARBA00023157"/>
    </source>
</evidence>
<dbReference type="InterPro" id="IPR036249">
    <property type="entry name" value="Thioredoxin-like_sf"/>
</dbReference>
<keyword evidence="9" id="KW-1185">Reference proteome</keyword>
<feature type="domain" description="Glutaredoxin" evidence="7">
    <location>
        <begin position="3"/>
        <end position="69"/>
    </location>
</feature>
<dbReference type="InterPro" id="IPR011767">
    <property type="entry name" value="GLR_AS"/>
</dbReference>
<dbReference type="SUPFAM" id="SSF52833">
    <property type="entry name" value="Thioredoxin-like"/>
    <property type="match status" value="1"/>
</dbReference>
<comment type="caution">
    <text evidence="8">The sequence shown here is derived from an EMBL/GenBank/DDBJ whole genome shotgun (WGS) entry which is preliminary data.</text>
</comment>
<dbReference type="PROSITE" id="PS00195">
    <property type="entry name" value="GLUTAREDOXIN_1"/>
    <property type="match status" value="1"/>
</dbReference>
<comment type="subunit">
    <text evidence="2">Monomer.</text>
</comment>
<evidence type="ECO:0000259" key="7">
    <source>
        <dbReference type="Pfam" id="PF00462"/>
    </source>
</evidence>
<reference evidence="8 9" key="1">
    <citation type="submission" date="2018-11" db="EMBL/GenBank/DDBJ databases">
        <title>Genomic Encyclopedia of Type Strains, Phase IV (KMG-IV): sequencing the most valuable type-strain genomes for metagenomic binning, comparative biology and taxonomic classification.</title>
        <authorList>
            <person name="Goeker M."/>
        </authorList>
    </citation>
    <scope>NUCLEOTIDE SEQUENCE [LARGE SCALE GENOMIC DNA]</scope>
    <source>
        <strain evidence="8 9">DSM 27238</strain>
    </source>
</reference>
<dbReference type="PROSITE" id="PS51354">
    <property type="entry name" value="GLUTAREDOXIN_2"/>
    <property type="match status" value="1"/>
</dbReference>
<dbReference type="AlphaFoldDB" id="A0A3N4VCM1"/>
<dbReference type="GO" id="GO:0005737">
    <property type="term" value="C:cytoplasm"/>
    <property type="evidence" value="ECO:0007669"/>
    <property type="project" value="TreeGrafter"/>
</dbReference>
<name>A0A3N4VCM1_9PAST</name>
<dbReference type="PANTHER" id="PTHR45694">
    <property type="entry name" value="GLUTAREDOXIN 2"/>
    <property type="match status" value="1"/>
</dbReference>
<evidence type="ECO:0000256" key="6">
    <source>
        <dbReference type="ARBA" id="ARBA00023284"/>
    </source>
</evidence>
<dbReference type="EMBL" id="RKQP01000008">
    <property type="protein sequence ID" value="RPE80742.1"/>
    <property type="molecule type" value="Genomic_DNA"/>
</dbReference>
<dbReference type="GO" id="GO:0045454">
    <property type="term" value="P:cell redox homeostasis"/>
    <property type="evidence" value="ECO:0007669"/>
    <property type="project" value="InterPro"/>
</dbReference>
<keyword evidence="6" id="KW-0676">Redox-active center</keyword>
<evidence type="ECO:0000313" key="8">
    <source>
        <dbReference type="EMBL" id="RPE80742.1"/>
    </source>
</evidence>
<dbReference type="GO" id="GO:0034599">
    <property type="term" value="P:cellular response to oxidative stress"/>
    <property type="evidence" value="ECO:0007669"/>
    <property type="project" value="TreeGrafter"/>
</dbReference>
<dbReference type="Proteomes" id="UP000281691">
    <property type="component" value="Unassembled WGS sequence"/>
</dbReference>
<evidence type="ECO:0000256" key="3">
    <source>
        <dbReference type="ARBA" id="ARBA00022448"/>
    </source>
</evidence>
<gene>
    <name evidence="8" type="ORF">EDC46_1701</name>
</gene>
<dbReference type="NCBIfam" id="TIGR02183">
    <property type="entry name" value="GRXA"/>
    <property type="match status" value="1"/>
</dbReference>
<dbReference type="Gene3D" id="3.40.30.10">
    <property type="entry name" value="Glutaredoxin"/>
    <property type="match status" value="1"/>
</dbReference>
<evidence type="ECO:0000256" key="4">
    <source>
        <dbReference type="ARBA" id="ARBA00022982"/>
    </source>
</evidence>
<evidence type="ECO:0000256" key="2">
    <source>
        <dbReference type="ARBA" id="ARBA00011245"/>
    </source>
</evidence>
<comment type="similarity">
    <text evidence="1">Belongs to the glutaredoxin family.</text>
</comment>
<dbReference type="Pfam" id="PF00462">
    <property type="entry name" value="Glutaredoxin"/>
    <property type="match status" value="1"/>
</dbReference>
<dbReference type="GO" id="GO:0015035">
    <property type="term" value="F:protein-disulfide reductase activity"/>
    <property type="evidence" value="ECO:0007669"/>
    <property type="project" value="InterPro"/>
</dbReference>
<dbReference type="PANTHER" id="PTHR45694:SF28">
    <property type="entry name" value="GLUTAREDOXIN 1"/>
    <property type="match status" value="1"/>
</dbReference>
<evidence type="ECO:0000256" key="1">
    <source>
        <dbReference type="ARBA" id="ARBA00007787"/>
    </source>
</evidence>
<dbReference type="NCBIfam" id="NF008401">
    <property type="entry name" value="PRK11200.1"/>
    <property type="match status" value="1"/>
</dbReference>
<dbReference type="GO" id="GO:0015038">
    <property type="term" value="F:glutathione disulfide oxidoreductase activity"/>
    <property type="evidence" value="ECO:0007669"/>
    <property type="project" value="TreeGrafter"/>
</dbReference>
<dbReference type="OrthoDB" id="9814618at2"/>